<dbReference type="eggNOG" id="KOG0543">
    <property type="taxonomic scope" value="Eukaryota"/>
</dbReference>
<evidence type="ECO:0000256" key="4">
    <source>
        <dbReference type="PROSITE-ProRule" id="PRU00339"/>
    </source>
</evidence>
<evidence type="ECO:0000313" key="7">
    <source>
        <dbReference type="Ensembl" id="ENSACAP00000004746.2"/>
    </source>
</evidence>
<dbReference type="InterPro" id="IPR050754">
    <property type="entry name" value="FKBP4/5/8-like"/>
</dbReference>
<reference evidence="7" key="1">
    <citation type="submission" date="2009-12" db="EMBL/GenBank/DDBJ databases">
        <title>The Genome Sequence of Anolis carolinensis (Green Anole Lizard).</title>
        <authorList>
            <consortium name="The Genome Sequencing Platform"/>
            <person name="Di Palma F."/>
            <person name="Alfoldi J."/>
            <person name="Heiman D."/>
            <person name="Young S."/>
            <person name="Grabherr M."/>
            <person name="Johnson J."/>
            <person name="Lander E.S."/>
            <person name="Lindblad-Toh K."/>
        </authorList>
    </citation>
    <scope>NUCLEOTIDE SEQUENCE [LARGE SCALE GENOMIC DNA]</scope>
    <source>
        <strain evidence="7">JBL SC #1</strain>
    </source>
</reference>
<accession>H9G9L0</accession>
<dbReference type="PANTHER" id="PTHR46512">
    <property type="entry name" value="PEPTIDYLPROLYL ISOMERASE"/>
    <property type="match status" value="1"/>
</dbReference>
<gene>
    <name evidence="7" type="primary">LOC103281377</name>
</gene>
<dbReference type="Bgee" id="ENSACAG00000004837">
    <property type="expression patterns" value="Expressed in kidney and 9 other cell types or tissues"/>
</dbReference>
<organism evidence="7 8">
    <name type="scientific">Anolis carolinensis</name>
    <name type="common">Green anole</name>
    <name type="synonym">American chameleon</name>
    <dbReference type="NCBI Taxonomy" id="28377"/>
    <lineage>
        <taxon>Eukaryota</taxon>
        <taxon>Metazoa</taxon>
        <taxon>Chordata</taxon>
        <taxon>Craniata</taxon>
        <taxon>Vertebrata</taxon>
        <taxon>Euteleostomi</taxon>
        <taxon>Lepidosauria</taxon>
        <taxon>Squamata</taxon>
        <taxon>Bifurcata</taxon>
        <taxon>Unidentata</taxon>
        <taxon>Episquamata</taxon>
        <taxon>Toxicofera</taxon>
        <taxon>Iguania</taxon>
        <taxon>Dactyloidae</taxon>
        <taxon>Anolis</taxon>
    </lineage>
</organism>
<evidence type="ECO:0000256" key="5">
    <source>
        <dbReference type="SAM" id="MobiDB-lite"/>
    </source>
</evidence>
<dbReference type="GO" id="GO:0044183">
    <property type="term" value="F:protein folding chaperone"/>
    <property type="evidence" value="ECO:0000318"/>
    <property type="project" value="GO_Central"/>
</dbReference>
<dbReference type="GO" id="GO:0005740">
    <property type="term" value="C:mitochondrial envelope"/>
    <property type="evidence" value="ECO:0000318"/>
    <property type="project" value="GO_Central"/>
</dbReference>
<dbReference type="Pfam" id="PF14559">
    <property type="entry name" value="TPR_19"/>
    <property type="match status" value="1"/>
</dbReference>
<keyword evidence="1" id="KW-0677">Repeat</keyword>
<dbReference type="InterPro" id="IPR019734">
    <property type="entry name" value="TPR_rpt"/>
</dbReference>
<reference evidence="7" key="2">
    <citation type="submission" date="2025-08" db="UniProtKB">
        <authorList>
            <consortium name="Ensembl"/>
        </authorList>
    </citation>
    <scope>IDENTIFICATION</scope>
</reference>
<reference evidence="7" key="3">
    <citation type="submission" date="2025-09" db="UniProtKB">
        <authorList>
            <consortium name="Ensembl"/>
        </authorList>
    </citation>
    <scope>IDENTIFICATION</scope>
</reference>
<dbReference type="STRING" id="28377.ENSACAP00000004746"/>
<dbReference type="HOGENOM" id="CLU_013615_1_1_1"/>
<dbReference type="InParanoid" id="H9G9L0"/>
<dbReference type="SUPFAM" id="SSF48452">
    <property type="entry name" value="TPR-like"/>
    <property type="match status" value="1"/>
</dbReference>
<dbReference type="GO" id="GO:0003755">
    <property type="term" value="F:peptidyl-prolyl cis-trans isomerase activity"/>
    <property type="evidence" value="ECO:0007669"/>
    <property type="project" value="UniProtKB-KW"/>
</dbReference>
<dbReference type="GeneID" id="103281377"/>
<dbReference type="GO" id="GO:0043066">
    <property type="term" value="P:negative regulation of apoptotic process"/>
    <property type="evidence" value="ECO:0000318"/>
    <property type="project" value="GO_Central"/>
</dbReference>
<feature type="region of interest" description="Disordered" evidence="5">
    <location>
        <begin position="351"/>
        <end position="388"/>
    </location>
</feature>
<dbReference type="Gene3D" id="3.10.50.40">
    <property type="match status" value="1"/>
</dbReference>
<feature type="domain" description="PPIase FKBP-type" evidence="6">
    <location>
        <begin position="125"/>
        <end position="209"/>
    </location>
</feature>
<dbReference type="Proteomes" id="UP000001646">
    <property type="component" value="Unplaced"/>
</dbReference>
<dbReference type="GO" id="GO:0005829">
    <property type="term" value="C:cytosol"/>
    <property type="evidence" value="ECO:0000318"/>
    <property type="project" value="GO_Central"/>
</dbReference>
<dbReference type="EC" id="5.2.1.8" evidence="3"/>
<evidence type="ECO:0000259" key="6">
    <source>
        <dbReference type="PROSITE" id="PS50059"/>
    </source>
</evidence>
<keyword evidence="3" id="KW-0413">Isomerase</keyword>
<feature type="compositionally biased region" description="Basic and acidic residues" evidence="5">
    <location>
        <begin position="351"/>
        <end position="362"/>
    </location>
</feature>
<comment type="catalytic activity">
    <reaction evidence="3">
        <text>[protein]-peptidylproline (omega=180) = [protein]-peptidylproline (omega=0)</text>
        <dbReference type="Rhea" id="RHEA:16237"/>
        <dbReference type="Rhea" id="RHEA-COMP:10747"/>
        <dbReference type="Rhea" id="RHEA-COMP:10748"/>
        <dbReference type="ChEBI" id="CHEBI:83833"/>
        <dbReference type="ChEBI" id="CHEBI:83834"/>
        <dbReference type="EC" id="5.2.1.8"/>
    </reaction>
</comment>
<protein>
    <recommendedName>
        <fullName evidence="3">peptidylprolyl isomerase</fullName>
        <ecNumber evidence="3">5.2.1.8</ecNumber>
    </recommendedName>
</protein>
<keyword evidence="3" id="KW-0697">Rotamase</keyword>
<sequence>MEGDRRLMPEGPRGPSEVGEEAGTGLTSPLPPSPPPSLSPRGGPGSRSSPRLPRRVQFSLPHTSIPAPAPQQEERAFYRRLEHLMGPNGSFQALWEAGDWEDLAEGKCLRKCLVKQGHGSRPQAGQEMAVKLLGALEDGSLVERDPRLTFVLGQWEAIQALELAVPSMQVGEVALFLVSPTCAYGSLGREPDIPPNATLLYEVTLLQVQDGPNPALLTASERFGLCNRRREWGNFHFEREDFQRALRCYQEALQLLLLPGEGTLSPEEEEEQRDLELKCLNNSAAAQMKLQQPEEALGSCDRVLQLDPDNVKALFRKGKLLSEQGEDQAAMAVLKRALHLDPATKTIHAELSKLARKQREQKGSSPALQEDSPATPGAHGPQPEVSAP</sequence>
<dbReference type="PROSITE" id="PS50005">
    <property type="entry name" value="TPR"/>
    <property type="match status" value="1"/>
</dbReference>
<evidence type="ECO:0000256" key="3">
    <source>
        <dbReference type="PROSITE-ProRule" id="PRU00277"/>
    </source>
</evidence>
<dbReference type="Gene3D" id="1.25.40.10">
    <property type="entry name" value="Tetratricopeptide repeat domain"/>
    <property type="match status" value="1"/>
</dbReference>
<dbReference type="InterPro" id="IPR001179">
    <property type="entry name" value="PPIase_FKBP_dom"/>
</dbReference>
<evidence type="ECO:0000256" key="1">
    <source>
        <dbReference type="ARBA" id="ARBA00022737"/>
    </source>
</evidence>
<keyword evidence="8" id="KW-1185">Reference proteome</keyword>
<dbReference type="AlphaFoldDB" id="H9G9L0"/>
<dbReference type="RefSeq" id="XP_062819690.1">
    <property type="nucleotide sequence ID" value="XM_062963620.1"/>
</dbReference>
<dbReference type="GO" id="GO:0016020">
    <property type="term" value="C:membrane"/>
    <property type="evidence" value="ECO:0000318"/>
    <property type="project" value="GO_Central"/>
</dbReference>
<proteinExistence type="predicted"/>
<evidence type="ECO:0000313" key="8">
    <source>
        <dbReference type="Proteomes" id="UP000001646"/>
    </source>
</evidence>
<feature type="compositionally biased region" description="Pro residues" evidence="5">
    <location>
        <begin position="29"/>
        <end position="38"/>
    </location>
</feature>
<feature type="region of interest" description="Disordered" evidence="5">
    <location>
        <begin position="1"/>
        <end position="53"/>
    </location>
</feature>
<dbReference type="PROSITE" id="PS50059">
    <property type="entry name" value="FKBP_PPIASE"/>
    <property type="match status" value="1"/>
</dbReference>
<dbReference type="GO" id="GO:0006457">
    <property type="term" value="P:protein folding"/>
    <property type="evidence" value="ECO:0000318"/>
    <property type="project" value="GO_Central"/>
</dbReference>
<dbReference type="GeneTree" id="ENSGT00940000165481"/>
<dbReference type="InterPro" id="IPR046357">
    <property type="entry name" value="PPIase_dom_sf"/>
</dbReference>
<dbReference type="SUPFAM" id="SSF54534">
    <property type="entry name" value="FKBP-like"/>
    <property type="match status" value="1"/>
</dbReference>
<dbReference type="Ensembl" id="ENSACAT00000004854.2">
    <property type="protein sequence ID" value="ENSACAP00000004746.2"/>
    <property type="gene ID" value="ENSACAG00000004837.2"/>
</dbReference>
<dbReference type="InterPro" id="IPR011990">
    <property type="entry name" value="TPR-like_helical_dom_sf"/>
</dbReference>
<name>H9G9L0_ANOCA</name>
<dbReference type="SMART" id="SM00028">
    <property type="entry name" value="TPR"/>
    <property type="match status" value="3"/>
</dbReference>
<evidence type="ECO:0000256" key="2">
    <source>
        <dbReference type="ARBA" id="ARBA00022803"/>
    </source>
</evidence>
<feature type="repeat" description="TPR" evidence="4">
    <location>
        <begin position="311"/>
        <end position="344"/>
    </location>
</feature>
<keyword evidence="2 4" id="KW-0802">TPR repeat</keyword>
<dbReference type="Pfam" id="PF00254">
    <property type="entry name" value="FKBP_C"/>
    <property type="match status" value="1"/>
</dbReference>
<dbReference type="PANTHER" id="PTHR46512:SF2">
    <property type="entry name" value="PEPTIDYLPROLYL ISOMERASE"/>
    <property type="match status" value="1"/>
</dbReference>
<dbReference type="GO" id="GO:0012505">
    <property type="term" value="C:endomembrane system"/>
    <property type="evidence" value="ECO:0000318"/>
    <property type="project" value="GO_Central"/>
</dbReference>